<protein>
    <submittedName>
        <fullName evidence="2">Alpha/beta hydrolase</fullName>
    </submittedName>
</protein>
<comment type="caution">
    <text evidence="2">The sequence shown here is derived from an EMBL/GenBank/DDBJ whole genome shotgun (WGS) entry which is preliminary data.</text>
</comment>
<name>A0ABP6MKU4_9ACTN</name>
<evidence type="ECO:0000313" key="3">
    <source>
        <dbReference type="Proteomes" id="UP001501637"/>
    </source>
</evidence>
<dbReference type="Pfam" id="PF00561">
    <property type="entry name" value="Abhydrolase_1"/>
    <property type="match status" value="1"/>
</dbReference>
<evidence type="ECO:0000259" key="1">
    <source>
        <dbReference type="Pfam" id="PF00561"/>
    </source>
</evidence>
<feature type="domain" description="AB hydrolase-1" evidence="1">
    <location>
        <begin position="22"/>
        <end position="263"/>
    </location>
</feature>
<dbReference type="PANTHER" id="PTHR43689:SF8">
    <property type="entry name" value="ALPHA_BETA-HYDROLASES SUPERFAMILY PROTEIN"/>
    <property type="match status" value="1"/>
</dbReference>
<keyword evidence="3" id="KW-1185">Reference proteome</keyword>
<dbReference type="InterPro" id="IPR000073">
    <property type="entry name" value="AB_hydrolase_1"/>
</dbReference>
<evidence type="ECO:0000313" key="2">
    <source>
        <dbReference type="EMBL" id="GAA3117941.1"/>
    </source>
</evidence>
<dbReference type="RefSeq" id="WP_344523126.1">
    <property type="nucleotide sequence ID" value="NZ_BAAAUG010000080.1"/>
</dbReference>
<sequence>MARIELSAGPIEYEDTGGTGTPLVLLHGLVQDGSVWRHVVEELGGDFRCLVPTLPYGSHRVPLKPGAELTPLTMARLIGEFADALDLGDDAVFVENDAGRLQQLAAERPDRVGRMVIAGCEAFDNYPPGAGGKMLDVAARVPGGIALLVRILSVRALRRVPGTGYALMAHRPVPHDLTDRWIAPLRTDPAARQILIHYLRSARKTEMREAADALRSYDRPALVVWGKQDKMLPPEHGRRFAELLPKSRLVELDDCRTLIPLDRPDGLAAAIREFVAST</sequence>
<reference evidence="3" key="1">
    <citation type="journal article" date="2019" name="Int. J. Syst. Evol. Microbiol.">
        <title>The Global Catalogue of Microorganisms (GCM) 10K type strain sequencing project: providing services to taxonomists for standard genome sequencing and annotation.</title>
        <authorList>
            <consortium name="The Broad Institute Genomics Platform"/>
            <consortium name="The Broad Institute Genome Sequencing Center for Infectious Disease"/>
            <person name="Wu L."/>
            <person name="Ma J."/>
        </authorList>
    </citation>
    <scope>NUCLEOTIDE SEQUENCE [LARGE SCALE GENOMIC DNA]</scope>
    <source>
        <strain evidence="3">JCM 9092</strain>
    </source>
</reference>
<keyword evidence="2" id="KW-0378">Hydrolase</keyword>
<dbReference type="EMBL" id="BAAAUG010000080">
    <property type="protein sequence ID" value="GAA3117941.1"/>
    <property type="molecule type" value="Genomic_DNA"/>
</dbReference>
<dbReference type="SUPFAM" id="SSF53474">
    <property type="entry name" value="alpha/beta-Hydrolases"/>
    <property type="match status" value="1"/>
</dbReference>
<dbReference type="Proteomes" id="UP001501637">
    <property type="component" value="Unassembled WGS sequence"/>
</dbReference>
<gene>
    <name evidence="2" type="ORF">GCM10010449_45060</name>
</gene>
<organism evidence="2 3">
    <name type="scientific">Streptomyces rectiviolaceus</name>
    <dbReference type="NCBI Taxonomy" id="332591"/>
    <lineage>
        <taxon>Bacteria</taxon>
        <taxon>Bacillati</taxon>
        <taxon>Actinomycetota</taxon>
        <taxon>Actinomycetes</taxon>
        <taxon>Kitasatosporales</taxon>
        <taxon>Streptomycetaceae</taxon>
        <taxon>Streptomyces</taxon>
    </lineage>
</organism>
<proteinExistence type="predicted"/>
<dbReference type="PANTHER" id="PTHR43689">
    <property type="entry name" value="HYDROLASE"/>
    <property type="match status" value="1"/>
</dbReference>
<dbReference type="InterPro" id="IPR029058">
    <property type="entry name" value="AB_hydrolase_fold"/>
</dbReference>
<dbReference type="Gene3D" id="3.40.50.1820">
    <property type="entry name" value="alpha/beta hydrolase"/>
    <property type="match status" value="1"/>
</dbReference>
<dbReference type="GO" id="GO:0016787">
    <property type="term" value="F:hydrolase activity"/>
    <property type="evidence" value="ECO:0007669"/>
    <property type="project" value="UniProtKB-KW"/>
</dbReference>
<accession>A0ABP6MKU4</accession>